<dbReference type="Proteomes" id="UP000784294">
    <property type="component" value="Unassembled WGS sequence"/>
</dbReference>
<organism evidence="1 2">
    <name type="scientific">Protopolystoma xenopodis</name>
    <dbReference type="NCBI Taxonomy" id="117903"/>
    <lineage>
        <taxon>Eukaryota</taxon>
        <taxon>Metazoa</taxon>
        <taxon>Spiralia</taxon>
        <taxon>Lophotrochozoa</taxon>
        <taxon>Platyhelminthes</taxon>
        <taxon>Monogenea</taxon>
        <taxon>Polyopisthocotylea</taxon>
        <taxon>Polystomatidea</taxon>
        <taxon>Polystomatidae</taxon>
        <taxon>Protopolystoma</taxon>
    </lineage>
</organism>
<protein>
    <submittedName>
        <fullName evidence="1">Uncharacterized protein</fullName>
    </submittedName>
</protein>
<gene>
    <name evidence="1" type="ORF">PXEA_LOCUS20316</name>
</gene>
<dbReference type="EMBL" id="CAAALY010083386">
    <property type="protein sequence ID" value="VEL26876.1"/>
    <property type="molecule type" value="Genomic_DNA"/>
</dbReference>
<accession>A0A3S5C036</accession>
<evidence type="ECO:0000313" key="1">
    <source>
        <dbReference type="EMBL" id="VEL26876.1"/>
    </source>
</evidence>
<sequence>MQTTQTSWHGVTVLRLTDKTGEFASTEASLPIGHRLVDDSPGGILASSPSLLQSCA</sequence>
<keyword evidence="2" id="KW-1185">Reference proteome</keyword>
<comment type="caution">
    <text evidence="1">The sequence shown here is derived from an EMBL/GenBank/DDBJ whole genome shotgun (WGS) entry which is preliminary data.</text>
</comment>
<name>A0A3S5C036_9PLAT</name>
<dbReference type="AlphaFoldDB" id="A0A3S5C036"/>
<proteinExistence type="predicted"/>
<evidence type="ECO:0000313" key="2">
    <source>
        <dbReference type="Proteomes" id="UP000784294"/>
    </source>
</evidence>
<reference evidence="1" key="1">
    <citation type="submission" date="2018-11" db="EMBL/GenBank/DDBJ databases">
        <authorList>
            <consortium name="Pathogen Informatics"/>
        </authorList>
    </citation>
    <scope>NUCLEOTIDE SEQUENCE</scope>
</reference>